<dbReference type="RefSeq" id="WP_171481970.1">
    <property type="nucleotide sequence ID" value="NZ_JABGBP010000319.1"/>
</dbReference>
<dbReference type="GO" id="GO:0006950">
    <property type="term" value="P:response to stress"/>
    <property type="evidence" value="ECO:0007669"/>
    <property type="project" value="TreeGrafter"/>
</dbReference>
<dbReference type="InterPro" id="IPR039422">
    <property type="entry name" value="MarR/SlyA-like"/>
</dbReference>
<dbReference type="EMBL" id="JABGBP010000319">
    <property type="protein sequence ID" value="NOL60867.1"/>
    <property type="molecule type" value="Genomic_DNA"/>
</dbReference>
<dbReference type="SMART" id="SM00347">
    <property type="entry name" value="HTH_MARR"/>
    <property type="match status" value="1"/>
</dbReference>
<sequence>MDNALNIWSLFDSILGEYAVRIKSHLSSLSLSMVDYKILHLVHSEPKNMKYLADTLSLAKGWVTDITDGLEERNLVKRVHSSQDRRVINIEITDEGLKIYNKVGEMIKTIIGDSISSLPEDDVEKLSTILEKISQNMHCHS</sequence>
<accession>A0A7K4FRT5</accession>
<dbReference type="Pfam" id="PF01047">
    <property type="entry name" value="MarR"/>
    <property type="match status" value="1"/>
</dbReference>
<comment type="caution">
    <text evidence="2">The sequence shown here is derived from an EMBL/GenBank/DDBJ whole genome shotgun (WGS) entry which is preliminary data.</text>
</comment>
<dbReference type="InterPro" id="IPR000835">
    <property type="entry name" value="HTH_MarR-typ"/>
</dbReference>
<reference evidence="2 3" key="1">
    <citation type="submission" date="2020-05" db="EMBL/GenBank/DDBJ databases">
        <authorList>
            <person name="Zhang R."/>
        </authorList>
    </citation>
    <scope>NUCLEOTIDE SEQUENCE [LARGE SCALE GENOMIC DNA]</scope>
    <source>
        <strain evidence="2 3">DSM 28986</strain>
    </source>
</reference>
<feature type="domain" description="HTH marR-type" evidence="1">
    <location>
        <begin position="1"/>
        <end position="135"/>
    </location>
</feature>
<gene>
    <name evidence="2" type="ORF">HLB00_08525</name>
</gene>
<dbReference type="AlphaFoldDB" id="A0A7K4FRT5"/>
<protein>
    <submittedName>
        <fullName evidence="2">MarR family transcriptional regulator</fullName>
    </submittedName>
</protein>
<dbReference type="PROSITE" id="PS50995">
    <property type="entry name" value="HTH_MARR_2"/>
    <property type="match status" value="1"/>
</dbReference>
<organism evidence="2 3">
    <name type="scientific">Ferroplasma acidiphilum</name>
    <dbReference type="NCBI Taxonomy" id="74969"/>
    <lineage>
        <taxon>Archaea</taxon>
        <taxon>Methanobacteriati</taxon>
        <taxon>Thermoplasmatota</taxon>
        <taxon>Thermoplasmata</taxon>
        <taxon>Thermoplasmatales</taxon>
        <taxon>Ferroplasmaceae</taxon>
        <taxon>Ferroplasma</taxon>
    </lineage>
</organism>
<evidence type="ECO:0000313" key="3">
    <source>
        <dbReference type="Proteomes" id="UP000546917"/>
    </source>
</evidence>
<dbReference type="PRINTS" id="PR00598">
    <property type="entry name" value="HTHMARR"/>
</dbReference>
<dbReference type="Proteomes" id="UP000546917">
    <property type="component" value="Unassembled WGS sequence"/>
</dbReference>
<dbReference type="InterPro" id="IPR036390">
    <property type="entry name" value="WH_DNA-bd_sf"/>
</dbReference>
<evidence type="ECO:0000313" key="2">
    <source>
        <dbReference type="EMBL" id="NOL60867.1"/>
    </source>
</evidence>
<dbReference type="PANTHER" id="PTHR33164:SF43">
    <property type="entry name" value="HTH-TYPE TRANSCRIPTIONAL REPRESSOR YETL"/>
    <property type="match status" value="1"/>
</dbReference>
<name>A0A7K4FRT5_9ARCH</name>
<dbReference type="InterPro" id="IPR036388">
    <property type="entry name" value="WH-like_DNA-bd_sf"/>
</dbReference>
<dbReference type="Gene3D" id="1.10.10.10">
    <property type="entry name" value="Winged helix-like DNA-binding domain superfamily/Winged helix DNA-binding domain"/>
    <property type="match status" value="1"/>
</dbReference>
<evidence type="ECO:0000259" key="1">
    <source>
        <dbReference type="PROSITE" id="PS50995"/>
    </source>
</evidence>
<proteinExistence type="predicted"/>
<dbReference type="SUPFAM" id="SSF46785">
    <property type="entry name" value="Winged helix' DNA-binding domain"/>
    <property type="match status" value="1"/>
</dbReference>
<dbReference type="PANTHER" id="PTHR33164">
    <property type="entry name" value="TRANSCRIPTIONAL REGULATOR, MARR FAMILY"/>
    <property type="match status" value="1"/>
</dbReference>
<dbReference type="GO" id="GO:0003700">
    <property type="term" value="F:DNA-binding transcription factor activity"/>
    <property type="evidence" value="ECO:0007669"/>
    <property type="project" value="InterPro"/>
</dbReference>